<dbReference type="RefSeq" id="WP_211971667.1">
    <property type="nucleotide sequence ID" value="NZ_CBFHAM010000048.1"/>
</dbReference>
<dbReference type="Pfam" id="PF07452">
    <property type="entry name" value="CHRD"/>
    <property type="match status" value="1"/>
</dbReference>
<evidence type="ECO:0000313" key="4">
    <source>
        <dbReference type="Proteomes" id="UP000676386"/>
    </source>
</evidence>
<feature type="domain" description="CHRD" evidence="2">
    <location>
        <begin position="45"/>
        <end position="168"/>
    </location>
</feature>
<dbReference type="InterPro" id="IPR010895">
    <property type="entry name" value="CHRD"/>
</dbReference>
<dbReference type="EMBL" id="JAGTXB010000002">
    <property type="protein sequence ID" value="MBS0026525.1"/>
    <property type="molecule type" value="Genomic_DNA"/>
</dbReference>
<dbReference type="PROSITE" id="PS50933">
    <property type="entry name" value="CHRD"/>
    <property type="match status" value="1"/>
</dbReference>
<keyword evidence="4" id="KW-1185">Reference proteome</keyword>
<dbReference type="SMART" id="SM00754">
    <property type="entry name" value="CHRD"/>
    <property type="match status" value="1"/>
</dbReference>
<feature type="signal peptide" evidence="1">
    <location>
        <begin position="1"/>
        <end position="23"/>
    </location>
</feature>
<dbReference type="Proteomes" id="UP000676386">
    <property type="component" value="Unassembled WGS sequence"/>
</dbReference>
<dbReference type="PROSITE" id="PS51257">
    <property type="entry name" value="PROKAR_LIPOPROTEIN"/>
    <property type="match status" value="1"/>
</dbReference>
<keyword evidence="1" id="KW-0732">Signal</keyword>
<protein>
    <submittedName>
        <fullName evidence="3">CHRD domain-containing protein</fullName>
    </submittedName>
</protein>
<evidence type="ECO:0000313" key="3">
    <source>
        <dbReference type="EMBL" id="MBS0026525.1"/>
    </source>
</evidence>
<name>A0ABS5IU90_9BACT</name>
<proteinExistence type="predicted"/>
<reference evidence="3 4" key="1">
    <citation type="submission" date="2021-04" db="EMBL/GenBank/DDBJ databases">
        <title>Chitinophaga sp. nov., isolated from the rhizosphere soil.</title>
        <authorList>
            <person name="He S."/>
        </authorList>
    </citation>
    <scope>NUCLEOTIDE SEQUENCE [LARGE SCALE GENOMIC DNA]</scope>
    <source>
        <strain evidence="3 4">2R12</strain>
    </source>
</reference>
<sequence>MKKASFFHLCRKQLLAYSLVGIAAWLAACGKGNGYGGDNPPPGNTNYSISASLSGTQEVPANATTGSGMLTGTYDPSSYTITYTLSWTGITGVPTGMHFHGPAASGQNAAVAVAITGFTAATAGSTYGTTVITAAQGADLIAGKWYVNIHTAAYGNGEIRGQITSTKN</sequence>
<comment type="caution">
    <text evidence="3">The sequence shown here is derived from an EMBL/GenBank/DDBJ whole genome shotgun (WGS) entry which is preliminary data.</text>
</comment>
<gene>
    <name evidence="3" type="ORF">KE626_04300</name>
</gene>
<organism evidence="3 4">
    <name type="scientific">Chitinophaga hostae</name>
    <dbReference type="NCBI Taxonomy" id="2831022"/>
    <lineage>
        <taxon>Bacteria</taxon>
        <taxon>Pseudomonadati</taxon>
        <taxon>Bacteroidota</taxon>
        <taxon>Chitinophagia</taxon>
        <taxon>Chitinophagales</taxon>
        <taxon>Chitinophagaceae</taxon>
        <taxon>Chitinophaga</taxon>
    </lineage>
</organism>
<evidence type="ECO:0000256" key="1">
    <source>
        <dbReference type="SAM" id="SignalP"/>
    </source>
</evidence>
<evidence type="ECO:0000259" key="2">
    <source>
        <dbReference type="PROSITE" id="PS50933"/>
    </source>
</evidence>
<accession>A0ABS5IU90</accession>
<feature type="chain" id="PRO_5045049484" evidence="1">
    <location>
        <begin position="24"/>
        <end position="168"/>
    </location>
</feature>